<gene>
    <name evidence="1" type="ORF">GIB67_024488</name>
</gene>
<evidence type="ECO:0000313" key="2">
    <source>
        <dbReference type="Proteomes" id="UP000541444"/>
    </source>
</evidence>
<dbReference type="AlphaFoldDB" id="A0A7J7LNM0"/>
<proteinExistence type="predicted"/>
<reference evidence="1 2" key="1">
    <citation type="journal article" date="2020" name="IScience">
        <title>Genome Sequencing of the Endangered Kingdonia uniflora (Circaeasteraceae, Ranunculales) Reveals Potential Mechanisms of Evolutionary Specialization.</title>
        <authorList>
            <person name="Sun Y."/>
            <person name="Deng T."/>
            <person name="Zhang A."/>
            <person name="Moore M.J."/>
            <person name="Landis J.B."/>
            <person name="Lin N."/>
            <person name="Zhang H."/>
            <person name="Zhang X."/>
            <person name="Huang J."/>
            <person name="Zhang X."/>
            <person name="Sun H."/>
            <person name="Wang H."/>
        </authorList>
    </citation>
    <scope>NUCLEOTIDE SEQUENCE [LARGE SCALE GENOMIC DNA]</scope>
    <source>
        <strain evidence="1">TB1705</strain>
        <tissue evidence="1">Leaf</tissue>
    </source>
</reference>
<protein>
    <submittedName>
        <fullName evidence="1">Uncharacterized protein</fullName>
    </submittedName>
</protein>
<comment type="caution">
    <text evidence="1">The sequence shown here is derived from an EMBL/GenBank/DDBJ whole genome shotgun (WGS) entry which is preliminary data.</text>
</comment>
<evidence type="ECO:0000313" key="1">
    <source>
        <dbReference type="EMBL" id="KAF6144261.1"/>
    </source>
</evidence>
<feature type="non-terminal residue" evidence="1">
    <location>
        <position position="164"/>
    </location>
</feature>
<dbReference type="Proteomes" id="UP000541444">
    <property type="component" value="Unassembled WGS sequence"/>
</dbReference>
<organism evidence="1 2">
    <name type="scientific">Kingdonia uniflora</name>
    <dbReference type="NCBI Taxonomy" id="39325"/>
    <lineage>
        <taxon>Eukaryota</taxon>
        <taxon>Viridiplantae</taxon>
        <taxon>Streptophyta</taxon>
        <taxon>Embryophyta</taxon>
        <taxon>Tracheophyta</taxon>
        <taxon>Spermatophyta</taxon>
        <taxon>Magnoliopsida</taxon>
        <taxon>Ranunculales</taxon>
        <taxon>Circaeasteraceae</taxon>
        <taxon>Kingdonia</taxon>
    </lineage>
</organism>
<dbReference type="EMBL" id="JACGCM010002131">
    <property type="protein sequence ID" value="KAF6144261.1"/>
    <property type="molecule type" value="Genomic_DNA"/>
</dbReference>
<name>A0A7J7LNM0_9MAGN</name>
<sequence length="164" mass="19135">RFSSCYLLGRIISNWWSRALLNHWRGIIPWEDDLAILSYKNKIDILFAQTPEVEGLNQLISGSHHNVNSLLGLIFNRFLSSGSFLLELILLQSLLFLKLLLLQNFLLLRLPTQRSSLLQLFSQRCFLSLILIAIRSSYLQHLRGRLPSNRKWIEFEYLGGWDHA</sequence>
<keyword evidence="2" id="KW-1185">Reference proteome</keyword>
<accession>A0A7J7LNM0</accession>